<protein>
    <recommendedName>
        <fullName evidence="3">Reverse transcriptase</fullName>
    </recommendedName>
</protein>
<name>A0A225VV79_9STRA</name>
<dbReference type="Gene3D" id="3.10.10.10">
    <property type="entry name" value="HIV Type 1 Reverse Transcriptase, subunit A, domain 1"/>
    <property type="match status" value="1"/>
</dbReference>
<dbReference type="SUPFAM" id="SSF56672">
    <property type="entry name" value="DNA/RNA polymerases"/>
    <property type="match status" value="1"/>
</dbReference>
<dbReference type="InterPro" id="IPR043502">
    <property type="entry name" value="DNA/RNA_pol_sf"/>
</dbReference>
<accession>A0A225VV79</accession>
<dbReference type="InterPro" id="IPR053134">
    <property type="entry name" value="RNA-dir_DNA_polymerase"/>
</dbReference>
<comment type="caution">
    <text evidence="1">The sequence shown here is derived from an EMBL/GenBank/DDBJ whole genome shotgun (WGS) entry which is preliminary data.</text>
</comment>
<evidence type="ECO:0008006" key="3">
    <source>
        <dbReference type="Google" id="ProtNLM"/>
    </source>
</evidence>
<dbReference type="AlphaFoldDB" id="A0A225VV79"/>
<dbReference type="PANTHER" id="PTHR24559:SF444">
    <property type="entry name" value="REVERSE TRANSCRIPTASE DOMAIN-CONTAINING PROTEIN"/>
    <property type="match status" value="1"/>
</dbReference>
<reference evidence="2" key="1">
    <citation type="submission" date="2017-03" db="EMBL/GenBank/DDBJ databases">
        <title>Phytopthora megakarya and P. palmivora, two closely related causual agents of cacao black pod achieved similar genome size and gene model numbers by different mechanisms.</title>
        <authorList>
            <person name="Ali S."/>
            <person name="Shao J."/>
            <person name="Larry D.J."/>
            <person name="Kronmiller B."/>
            <person name="Shen D."/>
            <person name="Strem M.D."/>
            <person name="Melnick R.L."/>
            <person name="Guiltinan M.J."/>
            <person name="Tyler B.M."/>
            <person name="Meinhardt L.W."/>
            <person name="Bailey B.A."/>
        </authorList>
    </citation>
    <scope>NUCLEOTIDE SEQUENCE [LARGE SCALE GENOMIC DNA]</scope>
    <source>
        <strain evidence="2">zdho120</strain>
    </source>
</reference>
<dbReference type="PANTHER" id="PTHR24559">
    <property type="entry name" value="TRANSPOSON TY3-I GAG-POL POLYPROTEIN"/>
    <property type="match status" value="1"/>
</dbReference>
<sequence length="89" mass="9845">MTYPTIPAQTPTPRKDVLQNNMGGCTMYSTLDLVDGYNPLLMRASGIPLTTVSTLSGMLWLEMPEGLSNGPVTFKRLVTQLFRPHRAYA</sequence>
<evidence type="ECO:0000313" key="1">
    <source>
        <dbReference type="EMBL" id="OWZ09346.1"/>
    </source>
</evidence>
<dbReference type="InterPro" id="IPR043128">
    <property type="entry name" value="Rev_trsase/Diguanyl_cyclase"/>
</dbReference>
<proteinExistence type="predicted"/>
<dbReference type="OrthoDB" id="97707at2759"/>
<dbReference type="EMBL" id="NBNE01002825">
    <property type="protein sequence ID" value="OWZ09346.1"/>
    <property type="molecule type" value="Genomic_DNA"/>
</dbReference>
<dbReference type="Gene3D" id="3.30.70.270">
    <property type="match status" value="1"/>
</dbReference>
<dbReference type="Proteomes" id="UP000198211">
    <property type="component" value="Unassembled WGS sequence"/>
</dbReference>
<keyword evidence="2" id="KW-1185">Reference proteome</keyword>
<organism evidence="1 2">
    <name type="scientific">Phytophthora megakarya</name>
    <dbReference type="NCBI Taxonomy" id="4795"/>
    <lineage>
        <taxon>Eukaryota</taxon>
        <taxon>Sar</taxon>
        <taxon>Stramenopiles</taxon>
        <taxon>Oomycota</taxon>
        <taxon>Peronosporomycetes</taxon>
        <taxon>Peronosporales</taxon>
        <taxon>Peronosporaceae</taxon>
        <taxon>Phytophthora</taxon>
    </lineage>
</organism>
<evidence type="ECO:0000313" key="2">
    <source>
        <dbReference type="Proteomes" id="UP000198211"/>
    </source>
</evidence>
<gene>
    <name evidence="1" type="ORF">PHMEG_00017968</name>
</gene>